<name>A0A1J1HYF4_9DIPT</name>
<keyword evidence="3" id="KW-1185">Reference proteome</keyword>
<evidence type="ECO:0000313" key="3">
    <source>
        <dbReference type="Proteomes" id="UP000183832"/>
    </source>
</evidence>
<feature type="region of interest" description="Disordered" evidence="1">
    <location>
        <begin position="15"/>
        <end position="35"/>
    </location>
</feature>
<protein>
    <submittedName>
        <fullName evidence="2">CLUMA_CG006644, isoform A</fullName>
    </submittedName>
</protein>
<gene>
    <name evidence="2" type="ORF">CLUMA_CG006644</name>
</gene>
<reference evidence="2 3" key="1">
    <citation type="submission" date="2015-04" db="EMBL/GenBank/DDBJ databases">
        <authorList>
            <person name="Syromyatnikov M.Y."/>
            <person name="Popov V.N."/>
        </authorList>
    </citation>
    <scope>NUCLEOTIDE SEQUENCE [LARGE SCALE GENOMIC DNA]</scope>
</reference>
<evidence type="ECO:0000313" key="2">
    <source>
        <dbReference type="EMBL" id="CRK93128.1"/>
    </source>
</evidence>
<dbReference type="EMBL" id="CVRI01000036">
    <property type="protein sequence ID" value="CRK93128.1"/>
    <property type="molecule type" value="Genomic_DNA"/>
</dbReference>
<evidence type="ECO:0000256" key="1">
    <source>
        <dbReference type="SAM" id="MobiDB-lite"/>
    </source>
</evidence>
<accession>A0A1J1HYF4</accession>
<dbReference type="Proteomes" id="UP000183832">
    <property type="component" value="Unassembled WGS sequence"/>
</dbReference>
<proteinExistence type="predicted"/>
<dbReference type="AlphaFoldDB" id="A0A1J1HYF4"/>
<organism evidence="2 3">
    <name type="scientific">Clunio marinus</name>
    <dbReference type="NCBI Taxonomy" id="568069"/>
    <lineage>
        <taxon>Eukaryota</taxon>
        <taxon>Metazoa</taxon>
        <taxon>Ecdysozoa</taxon>
        <taxon>Arthropoda</taxon>
        <taxon>Hexapoda</taxon>
        <taxon>Insecta</taxon>
        <taxon>Pterygota</taxon>
        <taxon>Neoptera</taxon>
        <taxon>Endopterygota</taxon>
        <taxon>Diptera</taxon>
        <taxon>Nematocera</taxon>
        <taxon>Chironomoidea</taxon>
        <taxon>Chironomidae</taxon>
        <taxon>Clunio</taxon>
    </lineage>
</organism>
<sequence>MSKALRVETFGKKERIKKSVDTSRSSSSSAEEGKEIFINESSVSRQCSFSIKKCQCPLSLSKPTQRRKTLNQ</sequence>